<organism evidence="2 3">
    <name type="scientific">Natronococcus pandeyae</name>
    <dbReference type="NCBI Taxonomy" id="2055836"/>
    <lineage>
        <taxon>Archaea</taxon>
        <taxon>Methanobacteriati</taxon>
        <taxon>Methanobacteriota</taxon>
        <taxon>Stenosarchaea group</taxon>
        <taxon>Halobacteria</taxon>
        <taxon>Halobacteriales</taxon>
        <taxon>Natrialbaceae</taxon>
        <taxon>Natronococcus</taxon>
    </lineage>
</organism>
<accession>A0A8J8TPF8</accession>
<evidence type="ECO:0000256" key="1">
    <source>
        <dbReference type="SAM" id="MobiDB-lite"/>
    </source>
</evidence>
<feature type="compositionally biased region" description="Acidic residues" evidence="1">
    <location>
        <begin position="27"/>
        <end position="41"/>
    </location>
</feature>
<keyword evidence="3" id="KW-1185">Reference proteome</keyword>
<feature type="region of interest" description="Disordered" evidence="1">
    <location>
        <begin position="22"/>
        <end position="41"/>
    </location>
</feature>
<dbReference type="PROSITE" id="PS51257">
    <property type="entry name" value="PROKAR_LIPOPROTEIN"/>
    <property type="match status" value="1"/>
</dbReference>
<dbReference type="Gene3D" id="2.60.40.420">
    <property type="entry name" value="Cupredoxins - blue copper proteins"/>
    <property type="match status" value="1"/>
</dbReference>
<name>A0A8J8TPF8_9EURY</name>
<dbReference type="InterPro" id="IPR008972">
    <property type="entry name" value="Cupredoxin"/>
</dbReference>
<proteinExistence type="predicted"/>
<dbReference type="Proteomes" id="UP000766904">
    <property type="component" value="Unassembled WGS sequence"/>
</dbReference>
<protein>
    <submittedName>
        <fullName evidence="2">PKD domain-containing protein</fullName>
    </submittedName>
</protein>
<evidence type="ECO:0000313" key="3">
    <source>
        <dbReference type="Proteomes" id="UP000766904"/>
    </source>
</evidence>
<sequence length="157" mass="17816">MSTHPSRRRLLQITGGSGIALLAGCPDDNDDDDVNDDDVNDDVEEDWEDVEEFYFEGVIEEWTGIEPEFIEGESNPTITLIEGQEYDFRWVNGDGVTHNLEIRDEDDEIIEDYQSEDVGEEGEETILEGVVATEEMDVYICTYHEGTQVGDIEIETE</sequence>
<gene>
    <name evidence="2" type="ORF">CV102_17385</name>
</gene>
<comment type="caution">
    <text evidence="2">The sequence shown here is derived from an EMBL/GenBank/DDBJ whole genome shotgun (WGS) entry which is preliminary data.</text>
</comment>
<dbReference type="RefSeq" id="WP_148859250.1">
    <property type="nucleotide sequence ID" value="NZ_PHNJ01000010.1"/>
</dbReference>
<evidence type="ECO:0000313" key="2">
    <source>
        <dbReference type="EMBL" id="TYL37388.1"/>
    </source>
</evidence>
<reference evidence="2" key="1">
    <citation type="submission" date="2017-11" db="EMBL/GenBank/DDBJ databases">
        <authorList>
            <person name="Kajale S.C."/>
            <person name="Sharma A."/>
        </authorList>
    </citation>
    <scope>NUCLEOTIDE SEQUENCE</scope>
    <source>
        <strain evidence="2">LS1_42</strain>
    </source>
</reference>
<dbReference type="OrthoDB" id="6744at2157"/>
<dbReference type="AlphaFoldDB" id="A0A8J8TPF8"/>
<dbReference type="EMBL" id="PHNJ01000010">
    <property type="protein sequence ID" value="TYL37388.1"/>
    <property type="molecule type" value="Genomic_DNA"/>
</dbReference>